<gene>
    <name evidence="2" type="ORF">I0K15_10240</name>
</gene>
<keyword evidence="3" id="KW-1185">Reference proteome</keyword>
<dbReference type="RefSeq" id="WP_196101431.1">
    <property type="nucleotide sequence ID" value="NZ_CP064942.1"/>
</dbReference>
<organism evidence="2 3">
    <name type="scientific">Pontivivens ytuae</name>
    <dbReference type="NCBI Taxonomy" id="2789856"/>
    <lineage>
        <taxon>Bacteria</taxon>
        <taxon>Pseudomonadati</taxon>
        <taxon>Pseudomonadota</taxon>
        <taxon>Alphaproteobacteria</taxon>
        <taxon>Rhodobacterales</taxon>
        <taxon>Paracoccaceae</taxon>
        <taxon>Pontivivens</taxon>
    </lineage>
</organism>
<accession>A0A7S9LN63</accession>
<feature type="transmembrane region" description="Helical" evidence="1">
    <location>
        <begin position="20"/>
        <end position="43"/>
    </location>
</feature>
<keyword evidence="1" id="KW-0472">Membrane</keyword>
<feature type="transmembrane region" description="Helical" evidence="1">
    <location>
        <begin position="344"/>
        <end position="365"/>
    </location>
</feature>
<keyword evidence="1" id="KW-1133">Transmembrane helix</keyword>
<evidence type="ECO:0000313" key="2">
    <source>
        <dbReference type="EMBL" id="QPH52217.1"/>
    </source>
</evidence>
<dbReference type="Proteomes" id="UP000594800">
    <property type="component" value="Chromosome"/>
</dbReference>
<evidence type="ECO:0008006" key="4">
    <source>
        <dbReference type="Google" id="ProtNLM"/>
    </source>
</evidence>
<evidence type="ECO:0000256" key="1">
    <source>
        <dbReference type="SAM" id="Phobius"/>
    </source>
</evidence>
<sequence length="524" mass="57672">MTILTERGLDVAAPARSGLLWGGSLVVALFAFILGTLDAEAIYTGGDAVRKWLMAQLVIEGDASGVPFDHHTMRWAINGPAIGVIALFGASAFTYLVAVSAVFAGVVALVWSLSMRLAGPLAAAMAVFLVFVDPLMLNTSAQLQPTIFGLTGLLIAVAALWSWQREEADIWLVVTALALFFAYGAKITNLFFFPGPLLLLMVMGKWRAIAIIGAIFIALFAVETVAIRALSGGELALGRIEGLTSGRHVDLMSTHEELVTFTWGDLFLRWWPMYIREVPMKSVIFAFFIVAALHPFLRRRVFTNETNLFRADVLVAMGVSFAFFTTFFIISIDPLLLGQDLRVRYLYVLQPFAALMVTAYIAALLTRLRFLERWPVALGSAAVLVASLGLVGWKFVRAEVERDGVDGIYAVWQANGYFEEMRTHLERGCTIYVNNERAATTLLMFAFPPATITPNDALYFFRPDGSPVAGTDATVSLELVPAEALELDHWRRSRQPLYRLSLSGGETQCEDTLYVGDTDVRVML</sequence>
<feature type="transmembrane region" description="Helical" evidence="1">
    <location>
        <begin position="147"/>
        <end position="164"/>
    </location>
</feature>
<protein>
    <recommendedName>
        <fullName evidence="4">Glycosyltransferase RgtA/B/C/D-like domain-containing protein</fullName>
    </recommendedName>
</protein>
<reference evidence="2 3" key="1">
    <citation type="submission" date="2020-11" db="EMBL/GenBank/DDBJ databases">
        <title>Description of Pontivivens ytuae sp. nov. isolated from deep sea sediment of Mariana Trench.</title>
        <authorList>
            <person name="Wang Z."/>
            <person name="Sun Q.-L."/>
            <person name="Xu X.-D."/>
            <person name="Tang Y.-Z."/>
            <person name="Zhang J."/>
        </authorList>
    </citation>
    <scope>NUCLEOTIDE SEQUENCE [LARGE SCALE GENOMIC DNA]</scope>
    <source>
        <strain evidence="2 3">MT2928</strain>
    </source>
</reference>
<dbReference type="AlphaFoldDB" id="A0A7S9LN63"/>
<feature type="transmembrane region" description="Helical" evidence="1">
    <location>
        <begin position="309"/>
        <end position="332"/>
    </location>
</feature>
<name>A0A7S9LN63_9RHOB</name>
<feature type="transmembrane region" description="Helical" evidence="1">
    <location>
        <begin position="170"/>
        <end position="194"/>
    </location>
</feature>
<evidence type="ECO:0000313" key="3">
    <source>
        <dbReference type="Proteomes" id="UP000594800"/>
    </source>
</evidence>
<feature type="transmembrane region" description="Helical" evidence="1">
    <location>
        <begin position="117"/>
        <end position="135"/>
    </location>
</feature>
<dbReference type="EMBL" id="CP064942">
    <property type="protein sequence ID" value="QPH52217.1"/>
    <property type="molecule type" value="Genomic_DNA"/>
</dbReference>
<feature type="transmembrane region" description="Helical" evidence="1">
    <location>
        <begin position="81"/>
        <end position="111"/>
    </location>
</feature>
<proteinExistence type="predicted"/>
<dbReference type="KEGG" id="poz:I0K15_10240"/>
<feature type="transmembrane region" description="Helical" evidence="1">
    <location>
        <begin position="278"/>
        <end position="297"/>
    </location>
</feature>
<feature type="transmembrane region" description="Helical" evidence="1">
    <location>
        <begin position="377"/>
        <end position="396"/>
    </location>
</feature>
<feature type="transmembrane region" description="Helical" evidence="1">
    <location>
        <begin position="206"/>
        <end position="227"/>
    </location>
</feature>
<keyword evidence="1" id="KW-0812">Transmembrane</keyword>